<organism evidence="4 5">
    <name type="scientific">Saccharopolyspora halophila</name>
    <dbReference type="NCBI Taxonomy" id="405551"/>
    <lineage>
        <taxon>Bacteria</taxon>
        <taxon>Bacillati</taxon>
        <taxon>Actinomycetota</taxon>
        <taxon>Actinomycetes</taxon>
        <taxon>Pseudonocardiales</taxon>
        <taxon>Pseudonocardiaceae</taxon>
        <taxon>Saccharopolyspora</taxon>
    </lineage>
</organism>
<protein>
    <submittedName>
        <fullName evidence="4">TetR family transcriptional regulator</fullName>
    </submittedName>
</protein>
<sequence length="198" mass="22105">MTASEEITDGRRLKGERRRRAILDATLRVVARDGVGAVSHRNIAREAEVPPASIAYYFNGIDDLLVASLLGSCELLVAQLEETRERVQESSQWPRAVAELVAETIRDHRERTLAEYELYLLAARRPALRPAARRWLEVLRGNINEGRGGDDPVIRAFLAGLDGLLLQALIADEPPQADDLEPVFRFLMQPHDYLGAEG</sequence>
<feature type="domain" description="HTH tetR-type" evidence="3">
    <location>
        <begin position="16"/>
        <end position="76"/>
    </location>
</feature>
<dbReference type="PROSITE" id="PS50977">
    <property type="entry name" value="HTH_TETR_2"/>
    <property type="match status" value="1"/>
</dbReference>
<proteinExistence type="predicted"/>
<dbReference type="InterPro" id="IPR050109">
    <property type="entry name" value="HTH-type_TetR-like_transc_reg"/>
</dbReference>
<keyword evidence="1 2" id="KW-0238">DNA-binding</keyword>
<evidence type="ECO:0000313" key="5">
    <source>
        <dbReference type="Proteomes" id="UP001501218"/>
    </source>
</evidence>
<dbReference type="InterPro" id="IPR001647">
    <property type="entry name" value="HTH_TetR"/>
</dbReference>
<dbReference type="RefSeq" id="WP_344126853.1">
    <property type="nucleotide sequence ID" value="NZ_BAAARA010000002.1"/>
</dbReference>
<dbReference type="Pfam" id="PF00440">
    <property type="entry name" value="TetR_N"/>
    <property type="match status" value="1"/>
</dbReference>
<name>A0ABN3FQP4_9PSEU</name>
<gene>
    <name evidence="4" type="ORF">GCM10009854_09100</name>
</gene>
<dbReference type="PANTHER" id="PTHR30055:SF231">
    <property type="entry name" value="TRANSCRIPTIONAL REGULATORY PROTEIN (PROBABLY DEOR-FAMILY)-RELATED"/>
    <property type="match status" value="1"/>
</dbReference>
<dbReference type="InterPro" id="IPR041583">
    <property type="entry name" value="TetR_C_31"/>
</dbReference>
<dbReference type="SUPFAM" id="SSF46689">
    <property type="entry name" value="Homeodomain-like"/>
    <property type="match status" value="1"/>
</dbReference>
<comment type="caution">
    <text evidence="4">The sequence shown here is derived from an EMBL/GenBank/DDBJ whole genome shotgun (WGS) entry which is preliminary data.</text>
</comment>
<evidence type="ECO:0000259" key="3">
    <source>
        <dbReference type="PROSITE" id="PS50977"/>
    </source>
</evidence>
<evidence type="ECO:0000256" key="2">
    <source>
        <dbReference type="PROSITE-ProRule" id="PRU00335"/>
    </source>
</evidence>
<dbReference type="Proteomes" id="UP001501218">
    <property type="component" value="Unassembled WGS sequence"/>
</dbReference>
<keyword evidence="5" id="KW-1185">Reference proteome</keyword>
<dbReference type="EMBL" id="BAAARA010000002">
    <property type="protein sequence ID" value="GAA2335420.1"/>
    <property type="molecule type" value="Genomic_DNA"/>
</dbReference>
<reference evidence="4 5" key="1">
    <citation type="journal article" date="2019" name="Int. J. Syst. Evol. Microbiol.">
        <title>The Global Catalogue of Microorganisms (GCM) 10K type strain sequencing project: providing services to taxonomists for standard genome sequencing and annotation.</title>
        <authorList>
            <consortium name="The Broad Institute Genomics Platform"/>
            <consortium name="The Broad Institute Genome Sequencing Center for Infectious Disease"/>
            <person name="Wu L."/>
            <person name="Ma J."/>
        </authorList>
    </citation>
    <scope>NUCLEOTIDE SEQUENCE [LARGE SCALE GENOMIC DNA]</scope>
    <source>
        <strain evidence="4 5">JCM 16221</strain>
    </source>
</reference>
<dbReference type="Pfam" id="PF17940">
    <property type="entry name" value="TetR_C_31"/>
    <property type="match status" value="1"/>
</dbReference>
<evidence type="ECO:0000313" key="4">
    <source>
        <dbReference type="EMBL" id="GAA2335420.1"/>
    </source>
</evidence>
<evidence type="ECO:0000256" key="1">
    <source>
        <dbReference type="ARBA" id="ARBA00023125"/>
    </source>
</evidence>
<feature type="DNA-binding region" description="H-T-H motif" evidence="2">
    <location>
        <begin position="39"/>
        <end position="58"/>
    </location>
</feature>
<dbReference type="Gene3D" id="1.10.357.10">
    <property type="entry name" value="Tetracycline Repressor, domain 2"/>
    <property type="match status" value="1"/>
</dbReference>
<dbReference type="InterPro" id="IPR009057">
    <property type="entry name" value="Homeodomain-like_sf"/>
</dbReference>
<accession>A0ABN3FQP4</accession>
<dbReference type="PANTHER" id="PTHR30055">
    <property type="entry name" value="HTH-TYPE TRANSCRIPTIONAL REGULATOR RUTR"/>
    <property type="match status" value="1"/>
</dbReference>